<feature type="active site" description="Proton acceptor" evidence="5">
    <location>
        <position position="100"/>
    </location>
</feature>
<evidence type="ECO:0000313" key="8">
    <source>
        <dbReference type="EMBL" id="VFJ98920.1"/>
    </source>
</evidence>
<evidence type="ECO:0000256" key="6">
    <source>
        <dbReference type="RuleBase" id="RU363094"/>
    </source>
</evidence>
<dbReference type="CDD" id="cd04301">
    <property type="entry name" value="NAT_SF"/>
    <property type="match status" value="1"/>
</dbReference>
<evidence type="ECO:0000313" key="10">
    <source>
        <dbReference type="EMBL" id="VFK03805.1"/>
    </source>
</evidence>
<evidence type="ECO:0000313" key="9">
    <source>
        <dbReference type="EMBL" id="VFJ99164.1"/>
    </source>
</evidence>
<organism evidence="10">
    <name type="scientific">Candidatus Kentrum eta</name>
    <dbReference type="NCBI Taxonomy" id="2126337"/>
    <lineage>
        <taxon>Bacteria</taxon>
        <taxon>Pseudomonadati</taxon>
        <taxon>Pseudomonadota</taxon>
        <taxon>Gammaproteobacteria</taxon>
        <taxon>Candidatus Kentrum</taxon>
    </lineage>
</organism>
<dbReference type="PROSITE" id="PS51186">
    <property type="entry name" value="GNAT"/>
    <property type="match status" value="1"/>
</dbReference>
<reference evidence="10" key="1">
    <citation type="submission" date="2019-02" db="EMBL/GenBank/DDBJ databases">
        <authorList>
            <person name="Gruber-Vodicka R. H."/>
            <person name="Seah K. B. B."/>
        </authorList>
    </citation>
    <scope>NUCLEOTIDE SEQUENCE</scope>
    <source>
        <strain evidence="10">BECK_SA2B12</strain>
        <strain evidence="8">BECK_SA2B15</strain>
        <strain evidence="9">BECK_SA2B20</strain>
    </source>
</reference>
<evidence type="ECO:0000256" key="2">
    <source>
        <dbReference type="ARBA" id="ARBA00022490"/>
    </source>
</evidence>
<dbReference type="InterPro" id="IPR000182">
    <property type="entry name" value="GNAT_dom"/>
</dbReference>
<dbReference type="EMBL" id="CAADFI010000151">
    <property type="protein sequence ID" value="VFJ99164.1"/>
    <property type="molecule type" value="Genomic_DNA"/>
</dbReference>
<dbReference type="GO" id="GO:0005737">
    <property type="term" value="C:cytoplasm"/>
    <property type="evidence" value="ECO:0007669"/>
    <property type="project" value="UniProtKB-SubCell"/>
</dbReference>
<dbReference type="Gene3D" id="3.40.630.30">
    <property type="match status" value="1"/>
</dbReference>
<dbReference type="PANTHER" id="PTHR43420:SF44">
    <property type="entry name" value="ACETYLTRANSFERASE YPEA"/>
    <property type="match status" value="1"/>
</dbReference>
<dbReference type="InterPro" id="IPR050680">
    <property type="entry name" value="YpeA/RimI_acetyltransf"/>
</dbReference>
<dbReference type="GO" id="GO:0008999">
    <property type="term" value="F:protein-N-terminal-alanine acetyltransferase activity"/>
    <property type="evidence" value="ECO:0007669"/>
    <property type="project" value="UniProtKB-UniRule"/>
</dbReference>
<keyword evidence="3 5" id="KW-0808">Transferase</keyword>
<accession>A0A450VGB1</accession>
<keyword evidence="2 5" id="KW-0963">Cytoplasm</keyword>
<dbReference type="InterPro" id="IPR043690">
    <property type="entry name" value="RimI"/>
</dbReference>
<evidence type="ECO:0000256" key="4">
    <source>
        <dbReference type="ARBA" id="ARBA00023315"/>
    </source>
</evidence>
<feature type="binding site" evidence="5">
    <location>
        <position position="105"/>
    </location>
    <ligand>
        <name>acetyl-CoA</name>
        <dbReference type="ChEBI" id="CHEBI:57288"/>
    </ligand>
</feature>
<comment type="catalytic activity">
    <reaction evidence="5 6">
        <text>N-terminal L-alanyl-[ribosomal protein bS18] + acetyl-CoA = N-terminal N(alpha)-acetyl-L-alanyl-[ribosomal protein bS18] + CoA + H(+)</text>
        <dbReference type="Rhea" id="RHEA:43756"/>
        <dbReference type="Rhea" id="RHEA-COMP:10676"/>
        <dbReference type="Rhea" id="RHEA-COMP:10677"/>
        <dbReference type="ChEBI" id="CHEBI:15378"/>
        <dbReference type="ChEBI" id="CHEBI:57287"/>
        <dbReference type="ChEBI" id="CHEBI:57288"/>
        <dbReference type="ChEBI" id="CHEBI:64718"/>
        <dbReference type="ChEBI" id="CHEBI:83683"/>
        <dbReference type="EC" id="2.3.1.266"/>
    </reaction>
</comment>
<evidence type="ECO:0000259" key="7">
    <source>
        <dbReference type="PROSITE" id="PS51186"/>
    </source>
</evidence>
<protein>
    <recommendedName>
        <fullName evidence="5 6">[Ribosomal protein bS18]-alanine N-acetyltransferase</fullName>
        <ecNumber evidence="5 6">2.3.1.266</ecNumber>
    </recommendedName>
</protein>
<sequence length="154" mass="17352">MTEDDLDAVLELERAAYPFPWTVGMFRDCLRIGYCCQVLDDPQQDRNPLGYGIMSVGGGEAQLLNLCIRQEERNQSLARRLLIGLIDMARERRADVMFLEVRPSNRAARALYGRVGFNEVGVRPGYYPVEEDGKKGWEDALILGLTLSLIGRGE</sequence>
<comment type="similarity">
    <text evidence="1 5 6">Belongs to the acetyltransferase family. RimI subfamily.</text>
</comment>
<dbReference type="AlphaFoldDB" id="A0A450VGB1"/>
<keyword evidence="4 5" id="KW-0012">Acyltransferase</keyword>
<feature type="domain" description="N-acetyltransferase" evidence="7">
    <location>
        <begin position="1"/>
        <end position="148"/>
    </location>
</feature>
<feature type="active site" description="Proton donor" evidence="5">
    <location>
        <position position="112"/>
    </location>
</feature>
<dbReference type="EMBL" id="CAADFG010000149">
    <property type="protein sequence ID" value="VFJ98920.1"/>
    <property type="molecule type" value="Genomic_DNA"/>
</dbReference>
<gene>
    <name evidence="5" type="primary">rimI</name>
    <name evidence="8" type="ORF">BECKH772A_GA0070896_1014910</name>
    <name evidence="9" type="ORF">BECKH772B_GA0070898_1015110</name>
    <name evidence="10" type="ORF">BECKH772C_GA0070978_101462</name>
</gene>
<dbReference type="Pfam" id="PF00583">
    <property type="entry name" value="Acetyltransf_1"/>
    <property type="match status" value="1"/>
</dbReference>
<evidence type="ECO:0000256" key="3">
    <source>
        <dbReference type="ARBA" id="ARBA00022679"/>
    </source>
</evidence>
<dbReference type="SUPFAM" id="SSF55729">
    <property type="entry name" value="Acyl-CoA N-acyltransferases (Nat)"/>
    <property type="match status" value="1"/>
</dbReference>
<dbReference type="PANTHER" id="PTHR43420">
    <property type="entry name" value="ACETYLTRANSFERASE"/>
    <property type="match status" value="1"/>
</dbReference>
<dbReference type="EMBL" id="CAADFJ010000146">
    <property type="protein sequence ID" value="VFK03805.1"/>
    <property type="molecule type" value="Genomic_DNA"/>
</dbReference>
<proteinExistence type="inferred from homology"/>
<evidence type="ECO:0000256" key="1">
    <source>
        <dbReference type="ARBA" id="ARBA00005395"/>
    </source>
</evidence>
<comment type="function">
    <text evidence="5 6">Acetylates the N-terminal alanine of ribosomal protein bS18.</text>
</comment>
<comment type="subcellular location">
    <subcellularLocation>
        <location evidence="5 6">Cytoplasm</location>
    </subcellularLocation>
</comment>
<dbReference type="HAMAP" id="MF_02210">
    <property type="entry name" value="RimI"/>
    <property type="match status" value="1"/>
</dbReference>
<dbReference type="InterPro" id="IPR016181">
    <property type="entry name" value="Acyl_CoA_acyltransferase"/>
</dbReference>
<dbReference type="InterPro" id="IPR006464">
    <property type="entry name" value="AcTrfase_RimI/Ard1"/>
</dbReference>
<name>A0A450VGB1_9GAMM</name>
<dbReference type="NCBIfam" id="TIGR01575">
    <property type="entry name" value="rimI"/>
    <property type="match status" value="1"/>
</dbReference>
<dbReference type="EC" id="2.3.1.266" evidence="5 6"/>
<comment type="caution">
    <text evidence="5">Lacks conserved residue(s) required for the propagation of feature annotation.</text>
</comment>
<evidence type="ECO:0000256" key="5">
    <source>
        <dbReference type="HAMAP-Rule" id="MF_02210"/>
    </source>
</evidence>